<organism evidence="3">
    <name type="scientific">Arundo donax</name>
    <name type="common">Giant reed</name>
    <name type="synonym">Donax arundinaceus</name>
    <dbReference type="NCBI Taxonomy" id="35708"/>
    <lineage>
        <taxon>Eukaryota</taxon>
        <taxon>Viridiplantae</taxon>
        <taxon>Streptophyta</taxon>
        <taxon>Embryophyta</taxon>
        <taxon>Tracheophyta</taxon>
        <taxon>Spermatophyta</taxon>
        <taxon>Magnoliopsida</taxon>
        <taxon>Liliopsida</taxon>
        <taxon>Poales</taxon>
        <taxon>Poaceae</taxon>
        <taxon>PACMAD clade</taxon>
        <taxon>Arundinoideae</taxon>
        <taxon>Arundineae</taxon>
        <taxon>Arundo</taxon>
    </lineage>
</organism>
<keyword evidence="2" id="KW-0812">Transmembrane</keyword>
<name>A0A0A9DA14_ARUDO</name>
<sequence>MCMSRSESPQHFPSSTLCYLQFKQYHLSPPSLEKEEKYCRQEKVAGKTTTKKKKVPVPHDSPVIGTKNKTPQNPALHNRSKRRILESHANLVLCGLQHSAVAVLLFCLVSVKTNDVNL</sequence>
<reference evidence="3" key="1">
    <citation type="submission" date="2014-09" db="EMBL/GenBank/DDBJ databases">
        <authorList>
            <person name="Magalhaes I.L.F."/>
            <person name="Oliveira U."/>
            <person name="Santos F.R."/>
            <person name="Vidigal T.H.D.A."/>
            <person name="Brescovit A.D."/>
            <person name="Santos A.J."/>
        </authorList>
    </citation>
    <scope>NUCLEOTIDE SEQUENCE</scope>
    <source>
        <tissue evidence="3">Shoot tissue taken approximately 20 cm above the soil surface</tissue>
    </source>
</reference>
<evidence type="ECO:0000256" key="2">
    <source>
        <dbReference type="SAM" id="Phobius"/>
    </source>
</evidence>
<feature type="transmembrane region" description="Helical" evidence="2">
    <location>
        <begin position="89"/>
        <end position="111"/>
    </location>
</feature>
<accession>A0A0A9DA14</accession>
<dbReference type="EMBL" id="GBRH01213284">
    <property type="protein sequence ID" value="JAD84611.1"/>
    <property type="molecule type" value="Transcribed_RNA"/>
</dbReference>
<reference evidence="3" key="2">
    <citation type="journal article" date="2015" name="Data Brief">
        <title>Shoot transcriptome of the giant reed, Arundo donax.</title>
        <authorList>
            <person name="Barrero R.A."/>
            <person name="Guerrero F.D."/>
            <person name="Moolhuijzen P."/>
            <person name="Goolsby J.A."/>
            <person name="Tidwell J."/>
            <person name="Bellgard S.E."/>
            <person name="Bellgard M.I."/>
        </authorList>
    </citation>
    <scope>NUCLEOTIDE SEQUENCE</scope>
    <source>
        <tissue evidence="3">Shoot tissue taken approximately 20 cm above the soil surface</tissue>
    </source>
</reference>
<keyword evidence="2" id="KW-0472">Membrane</keyword>
<keyword evidence="2" id="KW-1133">Transmembrane helix</keyword>
<proteinExistence type="predicted"/>
<feature type="region of interest" description="Disordered" evidence="1">
    <location>
        <begin position="44"/>
        <end position="76"/>
    </location>
</feature>
<evidence type="ECO:0000256" key="1">
    <source>
        <dbReference type="SAM" id="MobiDB-lite"/>
    </source>
</evidence>
<protein>
    <submittedName>
        <fullName evidence="3">Uncharacterized protein</fullName>
    </submittedName>
</protein>
<evidence type="ECO:0000313" key="3">
    <source>
        <dbReference type="EMBL" id="JAD84611.1"/>
    </source>
</evidence>
<dbReference type="AlphaFoldDB" id="A0A0A9DA14"/>